<feature type="compositionally biased region" description="Acidic residues" evidence="2">
    <location>
        <begin position="493"/>
        <end position="510"/>
    </location>
</feature>
<feature type="region of interest" description="Disordered" evidence="2">
    <location>
        <begin position="493"/>
        <end position="512"/>
    </location>
</feature>
<dbReference type="InterPro" id="IPR046431">
    <property type="entry name" value="FAF_dom"/>
</dbReference>
<dbReference type="Proteomes" id="UP000734854">
    <property type="component" value="Unassembled WGS sequence"/>
</dbReference>
<feature type="region of interest" description="Disordered" evidence="2">
    <location>
        <begin position="548"/>
        <end position="588"/>
    </location>
</feature>
<proteinExistence type="inferred from homology"/>
<dbReference type="PANTHER" id="PTHR33155">
    <property type="entry name" value="FANTASTIC FOUR-LIKE PROTEIN (DUF3049)"/>
    <property type="match status" value="1"/>
</dbReference>
<feature type="compositionally biased region" description="Polar residues" evidence="2">
    <location>
        <begin position="450"/>
        <end position="461"/>
    </location>
</feature>
<accession>A0A8J5KXU0</accession>
<comment type="similarity">
    <text evidence="1">Belongs to the fantastic four family.</text>
</comment>
<protein>
    <recommendedName>
        <fullName evidence="3">FAF domain-containing protein</fullName>
    </recommendedName>
</protein>
<dbReference type="Pfam" id="PF11250">
    <property type="entry name" value="FAF"/>
    <property type="match status" value="1"/>
</dbReference>
<evidence type="ECO:0000256" key="1">
    <source>
        <dbReference type="ARBA" id="ARBA00008690"/>
    </source>
</evidence>
<feature type="domain" description="FAF" evidence="3">
    <location>
        <begin position="381"/>
        <end position="434"/>
    </location>
</feature>
<dbReference type="PANTHER" id="PTHR33155:SF8">
    <property type="entry name" value="PROTEIN FANTASTIC FOUR 1"/>
    <property type="match status" value="1"/>
</dbReference>
<dbReference type="InterPro" id="IPR021410">
    <property type="entry name" value="FAF"/>
</dbReference>
<evidence type="ECO:0000259" key="3">
    <source>
        <dbReference type="Pfam" id="PF11250"/>
    </source>
</evidence>
<evidence type="ECO:0000313" key="4">
    <source>
        <dbReference type="EMBL" id="KAG6500394.1"/>
    </source>
</evidence>
<evidence type="ECO:0000256" key="2">
    <source>
        <dbReference type="SAM" id="MobiDB-lite"/>
    </source>
</evidence>
<gene>
    <name evidence="4" type="ORF">ZIOFF_040239</name>
</gene>
<sequence>MVNPLGSHCTGGNCLIAGTVHITRKLRKTFNRWSDGLISAADVAGIAVALGESIAEVKGIASVSIFWSLYEVCSQIARVTCHRYYVGFHDVHLARAKSTGSFLCVRFYIPMPIQASVDYSWVQLFFLMVLAMATRESNDSLSSGVAKELVHFMGPYPTIPPKSCPTFISFSSSERASFPTVLEAHILVVLSQKKARDLPSISKSLSVVELDPLQIACRRLMPLAVMQRSPAAASFLDRLGWQTPADKYISDDDCPDPPGRDEEQPGQMEVWSAIQCQKDEAAPVSAPYVHPLVRRSSSSLSQRSLKICTESLGSETGSDDFFSFGDGSDLDLEFGEDENEEEVEDVSVAVAAEEAAERPRGKELTSVNYHCSISMRSPVRSFPPPLPSISQRDGRCIHMRPHRRDGRLVVEAVSVPSQNYLHAQRVDGRLLLSFIEATYGDEPGYDEFSDASQATTGSTLPRGQEEEHDVKERQIKEEEEIELDEEKCYEEVEEKDCYEEEEEEEEEEVEVVDRGTMVEVKVSTQPQKQTGTMKVHRSSLVINKFIGGMPSTDRVRTPEIVDNPSRDESKPKHTVPPTHLLPRRASPPTTSAAAAAAAAASTLGSYRGLWLGEDHIPAPDTKLLFTAKRQNLEGLLHDMRRCSQLWQPLFIWEPWCIATSS</sequence>
<keyword evidence="5" id="KW-1185">Reference proteome</keyword>
<organism evidence="4 5">
    <name type="scientific">Zingiber officinale</name>
    <name type="common">Ginger</name>
    <name type="synonym">Amomum zingiber</name>
    <dbReference type="NCBI Taxonomy" id="94328"/>
    <lineage>
        <taxon>Eukaryota</taxon>
        <taxon>Viridiplantae</taxon>
        <taxon>Streptophyta</taxon>
        <taxon>Embryophyta</taxon>
        <taxon>Tracheophyta</taxon>
        <taxon>Spermatophyta</taxon>
        <taxon>Magnoliopsida</taxon>
        <taxon>Liliopsida</taxon>
        <taxon>Zingiberales</taxon>
        <taxon>Zingiberaceae</taxon>
        <taxon>Zingiber</taxon>
    </lineage>
</organism>
<feature type="region of interest" description="Disordered" evidence="2">
    <location>
        <begin position="247"/>
        <end position="266"/>
    </location>
</feature>
<reference evidence="4 5" key="1">
    <citation type="submission" date="2020-08" db="EMBL/GenBank/DDBJ databases">
        <title>Plant Genome Project.</title>
        <authorList>
            <person name="Zhang R.-G."/>
        </authorList>
    </citation>
    <scope>NUCLEOTIDE SEQUENCE [LARGE SCALE GENOMIC DNA]</scope>
    <source>
        <tissue evidence="4">Rhizome</tissue>
    </source>
</reference>
<dbReference type="EMBL" id="JACMSC010000011">
    <property type="protein sequence ID" value="KAG6500394.1"/>
    <property type="molecule type" value="Genomic_DNA"/>
</dbReference>
<feature type="compositionally biased region" description="Basic and acidic residues" evidence="2">
    <location>
        <begin position="553"/>
        <end position="571"/>
    </location>
</feature>
<comment type="caution">
    <text evidence="4">The sequence shown here is derived from an EMBL/GenBank/DDBJ whole genome shotgun (WGS) entry which is preliminary data.</text>
</comment>
<dbReference type="AlphaFoldDB" id="A0A8J5KXU0"/>
<evidence type="ECO:0000313" key="5">
    <source>
        <dbReference type="Proteomes" id="UP000734854"/>
    </source>
</evidence>
<name>A0A8J5KXU0_ZINOF</name>
<feature type="region of interest" description="Disordered" evidence="2">
    <location>
        <begin position="445"/>
        <end position="470"/>
    </location>
</feature>